<dbReference type="CDD" id="cd01130">
    <property type="entry name" value="VirB11-like_ATPase"/>
    <property type="match status" value="1"/>
</dbReference>
<dbReference type="PANTHER" id="PTHR30486:SF15">
    <property type="entry name" value="TYPE II_IV SECRETION SYSTEM ATPASE"/>
    <property type="match status" value="1"/>
</dbReference>
<evidence type="ECO:0000256" key="1">
    <source>
        <dbReference type="ARBA" id="ARBA00006611"/>
    </source>
</evidence>
<dbReference type="InterPro" id="IPR001482">
    <property type="entry name" value="T2SS/T4SS_dom"/>
</dbReference>
<dbReference type="Proteomes" id="UP000824056">
    <property type="component" value="Unassembled WGS sequence"/>
</dbReference>
<evidence type="ECO:0000313" key="3">
    <source>
        <dbReference type="EMBL" id="HIZ65733.1"/>
    </source>
</evidence>
<dbReference type="PANTHER" id="PTHR30486">
    <property type="entry name" value="TWITCHING MOTILITY PROTEIN PILT"/>
    <property type="match status" value="1"/>
</dbReference>
<gene>
    <name evidence="3" type="primary">tadA</name>
    <name evidence="3" type="ORF">H9809_07530</name>
</gene>
<dbReference type="SUPFAM" id="SSF52540">
    <property type="entry name" value="P-loop containing nucleoside triphosphate hydrolases"/>
    <property type="match status" value="1"/>
</dbReference>
<protein>
    <submittedName>
        <fullName evidence="3">Flp pilus assembly complex ATPase component TadA</fullName>
    </submittedName>
</protein>
<evidence type="ECO:0000313" key="4">
    <source>
        <dbReference type="Proteomes" id="UP000824056"/>
    </source>
</evidence>
<dbReference type="Pfam" id="PF00437">
    <property type="entry name" value="T2SSE"/>
    <property type="match status" value="1"/>
</dbReference>
<dbReference type="InterPro" id="IPR027417">
    <property type="entry name" value="P-loop_NTPase"/>
</dbReference>
<comment type="similarity">
    <text evidence="1">Belongs to the GSP E family.</text>
</comment>
<dbReference type="Gene3D" id="3.30.450.380">
    <property type="match status" value="1"/>
</dbReference>
<comment type="caution">
    <text evidence="3">The sequence shown here is derived from an EMBL/GenBank/DDBJ whole genome shotgun (WGS) entry which is preliminary data.</text>
</comment>
<dbReference type="Gene3D" id="3.40.50.300">
    <property type="entry name" value="P-loop containing nucleotide triphosphate hydrolases"/>
    <property type="match status" value="1"/>
</dbReference>
<reference evidence="3" key="1">
    <citation type="journal article" date="2021" name="PeerJ">
        <title>Extensive microbial diversity within the chicken gut microbiome revealed by metagenomics and culture.</title>
        <authorList>
            <person name="Gilroy R."/>
            <person name="Ravi A."/>
            <person name="Getino M."/>
            <person name="Pursley I."/>
            <person name="Horton D.L."/>
            <person name="Alikhan N.F."/>
            <person name="Baker D."/>
            <person name="Gharbi K."/>
            <person name="Hall N."/>
            <person name="Watson M."/>
            <person name="Adriaenssens E.M."/>
            <person name="Foster-Nyarko E."/>
            <person name="Jarju S."/>
            <person name="Secka A."/>
            <person name="Antonio M."/>
            <person name="Oren A."/>
            <person name="Chaudhuri R.R."/>
            <person name="La Ragione R."/>
            <person name="Hildebrand F."/>
            <person name="Pallen M.J."/>
        </authorList>
    </citation>
    <scope>NUCLEOTIDE SEQUENCE</scope>
    <source>
        <strain evidence="3">1068</strain>
    </source>
</reference>
<evidence type="ECO:0000259" key="2">
    <source>
        <dbReference type="Pfam" id="PF00437"/>
    </source>
</evidence>
<sequence>MEKEEKDRRKPSTSLRELRARLTKKLENSWENTDQEILQAIDSLILELSREKYLSLEKKQELREELFRSLRKMDALEELLQDDTITEIMVNGWNRIFIEREGKIYPWDKTFSSPEKLEDVIQQIASRCNRVINTLQPIVDARLEGGERVNAVIAPVALDGPILTIRRFPKEPITMETLVHMGSITQEASEFLKKAVEAGYTILIGGGTGSGKTTFLNALSQYIPEDERVITIEDNAELQLQGVKNLVRLECRQANMDKSQEITIGDLLKTCLRMRPSRIIVGEVRSREAAELLQAVNVGNDGSLSTIHANTCRDMVSRLETMVLMGMDLPIPVIRRQIVAGFDIFVHLGRMRDKSRKVQEISELVGLKNGEVEMKSLFLLEKSLKRVGPVVHREKFEKAGIKDEV</sequence>
<dbReference type="GO" id="GO:0016887">
    <property type="term" value="F:ATP hydrolysis activity"/>
    <property type="evidence" value="ECO:0007669"/>
    <property type="project" value="InterPro"/>
</dbReference>
<organism evidence="3 4">
    <name type="scientific">Candidatus Blautia pullicola</name>
    <dbReference type="NCBI Taxonomy" id="2838498"/>
    <lineage>
        <taxon>Bacteria</taxon>
        <taxon>Bacillati</taxon>
        <taxon>Bacillota</taxon>
        <taxon>Clostridia</taxon>
        <taxon>Lachnospirales</taxon>
        <taxon>Lachnospiraceae</taxon>
        <taxon>Blautia</taxon>
    </lineage>
</organism>
<name>A0A9D2FRN0_9FIRM</name>
<proteinExistence type="inferred from homology"/>
<dbReference type="AlphaFoldDB" id="A0A9D2FRN0"/>
<dbReference type="EMBL" id="DXBG01000175">
    <property type="protein sequence ID" value="HIZ65733.1"/>
    <property type="molecule type" value="Genomic_DNA"/>
</dbReference>
<accession>A0A9D2FRN0</accession>
<dbReference type="InterPro" id="IPR050921">
    <property type="entry name" value="T4SS_GSP_E_ATPase"/>
</dbReference>
<feature type="domain" description="Bacterial type II secretion system protein E" evidence="2">
    <location>
        <begin position="74"/>
        <end position="329"/>
    </location>
</feature>
<reference evidence="3" key="2">
    <citation type="submission" date="2021-04" db="EMBL/GenBank/DDBJ databases">
        <authorList>
            <person name="Gilroy R."/>
        </authorList>
    </citation>
    <scope>NUCLEOTIDE SEQUENCE</scope>
    <source>
        <strain evidence="3">1068</strain>
    </source>
</reference>